<dbReference type="InterPro" id="IPR016259">
    <property type="entry name" value="Hygromycin-B_Kinase"/>
</dbReference>
<dbReference type="SUPFAM" id="SSF56112">
    <property type="entry name" value="Protein kinase-like (PK-like)"/>
    <property type="match status" value="1"/>
</dbReference>
<dbReference type="CDD" id="cd05120">
    <property type="entry name" value="APH_ChoK_like"/>
    <property type="match status" value="1"/>
</dbReference>
<evidence type="ECO:0000313" key="3">
    <source>
        <dbReference type="Proteomes" id="UP000182719"/>
    </source>
</evidence>
<dbReference type="PIRSF" id="PIRSF000707">
    <property type="entry name" value="Hygromycin-B_kinase"/>
    <property type="match status" value="1"/>
</dbReference>
<proteinExistence type="predicted"/>
<keyword evidence="2" id="KW-0418">Kinase</keyword>
<name>A0A1H7QDT5_STIAU</name>
<dbReference type="PANTHER" id="PTHR21310">
    <property type="entry name" value="AMINOGLYCOSIDE PHOSPHOTRANSFERASE-RELATED-RELATED"/>
    <property type="match status" value="1"/>
</dbReference>
<dbReference type="InterPro" id="IPR011009">
    <property type="entry name" value="Kinase-like_dom_sf"/>
</dbReference>
<dbReference type="Gene3D" id="3.90.1200.10">
    <property type="match status" value="1"/>
</dbReference>
<dbReference type="GO" id="GO:0016301">
    <property type="term" value="F:kinase activity"/>
    <property type="evidence" value="ECO:0007669"/>
    <property type="project" value="UniProtKB-KW"/>
</dbReference>
<dbReference type="InterPro" id="IPR051678">
    <property type="entry name" value="AGP_Transferase"/>
</dbReference>
<dbReference type="EMBL" id="FOAP01000006">
    <property type="protein sequence ID" value="SEL45928.1"/>
    <property type="molecule type" value="Genomic_DNA"/>
</dbReference>
<dbReference type="Proteomes" id="UP000182719">
    <property type="component" value="Unassembled WGS sequence"/>
</dbReference>
<organism evidence="2 3">
    <name type="scientific">Stigmatella aurantiaca</name>
    <dbReference type="NCBI Taxonomy" id="41"/>
    <lineage>
        <taxon>Bacteria</taxon>
        <taxon>Pseudomonadati</taxon>
        <taxon>Myxococcota</taxon>
        <taxon>Myxococcia</taxon>
        <taxon>Myxococcales</taxon>
        <taxon>Cystobacterineae</taxon>
        <taxon>Archangiaceae</taxon>
        <taxon>Stigmatella</taxon>
    </lineage>
</organism>
<keyword evidence="2" id="KW-0808">Transferase</keyword>
<sequence length="327" mass="37387">MLLPELELSDFMRRFRRDFSAWRPALEAICREHAMGTEELHPFIEGSNLIARVANDRVVKIFPEFHRHQWESEWRTLHHLQSAALSIRIPRLIAHGQRPDGWAYVIVEWLPGVLLEEIWGGLTDLEKSSLLHQIGQAMASVHRIGIGALKALPPEWTSFLEKQASGAFQRHQAKGMPDWFLRGLNDFVSGHRAWFQAPRSVILTGEYTPFNLLAEKKMNQWELTGMIDFGDAMIGAPEYDFLGPLLFLAEGKPALSERFFEGYGGRAPAASWLTCLAILHRYSDLKQQVRIPAWETRVQSLQALRDLIFPSGRHVHRFKARSAPGRP</sequence>
<dbReference type="PANTHER" id="PTHR21310:SF15">
    <property type="entry name" value="AMINOGLYCOSIDE PHOSPHOTRANSFERASE DOMAIN-CONTAINING PROTEIN"/>
    <property type="match status" value="1"/>
</dbReference>
<reference evidence="3" key="1">
    <citation type="submission" date="2016-10" db="EMBL/GenBank/DDBJ databases">
        <authorList>
            <person name="Varghese N."/>
            <person name="Submissions S."/>
        </authorList>
    </citation>
    <scope>NUCLEOTIDE SEQUENCE [LARGE SCALE GENOMIC DNA]</scope>
    <source>
        <strain evidence="3">DSM 17044</strain>
    </source>
</reference>
<gene>
    <name evidence="2" type="ORF">SAMN05444354_10699</name>
</gene>
<protein>
    <submittedName>
        <fullName evidence="2">Hygromycin-B 7''-O-kinase</fullName>
    </submittedName>
</protein>
<dbReference type="Pfam" id="PF01636">
    <property type="entry name" value="APH"/>
    <property type="match status" value="1"/>
</dbReference>
<evidence type="ECO:0000313" key="2">
    <source>
        <dbReference type="EMBL" id="SEL45928.1"/>
    </source>
</evidence>
<evidence type="ECO:0000259" key="1">
    <source>
        <dbReference type="Pfam" id="PF01636"/>
    </source>
</evidence>
<feature type="domain" description="Aminoglycoside phosphotransferase" evidence="1">
    <location>
        <begin position="56"/>
        <end position="268"/>
    </location>
</feature>
<dbReference type="AlphaFoldDB" id="A0A1H7QDT5"/>
<accession>A0A1H7QDT5</accession>
<dbReference type="InterPro" id="IPR002575">
    <property type="entry name" value="Aminoglycoside_PTrfase"/>
</dbReference>
<keyword evidence="3" id="KW-1185">Reference proteome</keyword>